<dbReference type="EMBL" id="AP014854">
    <property type="protein sequence ID" value="BAR99941.1"/>
    <property type="molecule type" value="Genomic_DNA"/>
</dbReference>
<sequence length="40" mass="4741">MTAMFEGLAVLLHRRTRHAEAEAVFRRFVMTLARLRRVRA</sequence>
<keyword evidence="3" id="KW-1185">Reference proteome</keyword>
<dbReference type="Proteomes" id="UP000065734">
    <property type="component" value="Chromosome I"/>
</dbReference>
<reference evidence="2" key="2">
    <citation type="submission" date="2015-11" db="EMBL/GenBank/DDBJ databases">
        <authorList>
            <person name="Zhang Y."/>
            <person name="Guo Z."/>
        </authorList>
    </citation>
    <scope>NUCLEOTIDE SEQUENCE</scope>
    <source>
        <strain evidence="2">1</strain>
    </source>
</reference>
<dbReference type="STRING" id="1079.BVIR_2362"/>
<dbReference type="AlphaFoldDB" id="A0A0H5BHT0"/>
<evidence type="ECO:0000313" key="1">
    <source>
        <dbReference type="EMBL" id="BAR99941.1"/>
    </source>
</evidence>
<proteinExistence type="predicted"/>
<name>A0A0H5BHT0_BLAVI</name>
<reference evidence="3" key="3">
    <citation type="journal article" date="2016" name="Genome Announc.">
        <title>Revised genome sequence of the purple photosynthetic bacterium Blastochloris viridis.</title>
        <authorList>
            <person name="Liu L.N."/>
            <person name="Faulkner M."/>
            <person name="Liu X."/>
            <person name="Huang F."/>
            <person name="Darby A.C."/>
            <person name="Hall N."/>
        </authorList>
    </citation>
    <scope>NUCLEOTIDE SEQUENCE [LARGE SCALE GENOMIC DNA]</scope>
    <source>
        <strain evidence="3">ATCC 19567 / DSM 133 / F</strain>
    </source>
</reference>
<reference evidence="1" key="1">
    <citation type="journal article" date="2015" name="Genome Announc.">
        <title>Complete Genome Sequence of the Bacteriochlorophyll b-Producing Photosynthetic Bacterium Blastochloris viridis.</title>
        <authorList>
            <person name="Tsukatani Y."/>
            <person name="Hirose Y."/>
            <person name="Harada J."/>
            <person name="Misawa N."/>
            <person name="Mori K."/>
            <person name="Inoue K."/>
            <person name="Tamiaki H."/>
        </authorList>
    </citation>
    <scope>NUCLEOTIDE SEQUENCE [LARGE SCALE GENOMIC DNA]</scope>
    <source>
        <strain evidence="1">DSM 133</strain>
    </source>
</reference>
<dbReference type="RefSeq" id="WP_257720201.1">
    <property type="nucleotide sequence ID" value="NZ_AP014854.2"/>
</dbReference>
<organism evidence="2 3">
    <name type="scientific">Blastochloris viridis</name>
    <name type="common">Rhodopseudomonas viridis</name>
    <dbReference type="NCBI Taxonomy" id="1079"/>
    <lineage>
        <taxon>Bacteria</taxon>
        <taxon>Pseudomonadati</taxon>
        <taxon>Pseudomonadota</taxon>
        <taxon>Alphaproteobacteria</taxon>
        <taxon>Hyphomicrobiales</taxon>
        <taxon>Blastochloridaceae</taxon>
        <taxon>Blastochloris</taxon>
    </lineage>
</organism>
<evidence type="ECO:0000313" key="3">
    <source>
        <dbReference type="Proteomes" id="UP000065734"/>
    </source>
</evidence>
<accession>A0A0H5BHT0</accession>
<gene>
    <name evidence="1" type="ORF">BV133_2348</name>
    <name evidence="2" type="ORF">BVIRIDIS_18080</name>
</gene>
<dbReference type="EMBL" id="LN907867">
    <property type="protein sequence ID" value="CUU42793.1"/>
    <property type="molecule type" value="Genomic_DNA"/>
</dbReference>
<protein>
    <submittedName>
        <fullName evidence="2">Uncharacterized protein</fullName>
    </submittedName>
</protein>
<evidence type="ECO:0000313" key="2">
    <source>
        <dbReference type="EMBL" id="CUU42793.1"/>
    </source>
</evidence>
<dbReference type="KEGG" id="bvr:BVIR_2362"/>